<feature type="binding site" evidence="9">
    <location>
        <position position="28"/>
    </location>
    <ligand>
        <name>Mg(2+)</name>
        <dbReference type="ChEBI" id="CHEBI:18420"/>
    </ligand>
</feature>
<dbReference type="Gene3D" id="3.20.20.390">
    <property type="entry name" value="FMN-linked oxidoreductases"/>
    <property type="match status" value="1"/>
</dbReference>
<evidence type="ECO:0000256" key="2">
    <source>
        <dbReference type="ARBA" id="ARBA00022679"/>
    </source>
</evidence>
<proteinExistence type="inferred from homology"/>
<evidence type="ECO:0000256" key="7">
    <source>
        <dbReference type="ARBA" id="ARBA00023264"/>
    </source>
</evidence>
<gene>
    <name evidence="10" type="ORF">QVH07_08570</name>
</gene>
<evidence type="ECO:0000256" key="4">
    <source>
        <dbReference type="ARBA" id="ARBA00022842"/>
    </source>
</evidence>
<dbReference type="InterPro" id="IPR010946">
    <property type="entry name" value="GGGP_synth"/>
</dbReference>
<dbReference type="EC" id="2.5.1.41" evidence="9"/>
<evidence type="ECO:0000256" key="6">
    <source>
        <dbReference type="ARBA" id="ARBA00023209"/>
    </source>
</evidence>
<dbReference type="SUPFAM" id="SSF51395">
    <property type="entry name" value="FMN-linked oxidoreductases"/>
    <property type="match status" value="1"/>
</dbReference>
<feature type="binding site" evidence="9">
    <location>
        <begin position="229"/>
        <end position="230"/>
    </location>
    <ligand>
        <name>sn-glycerol 1-phosphate</name>
        <dbReference type="ChEBI" id="CHEBI:57685"/>
    </ligand>
</feature>
<comment type="catalytic activity">
    <reaction evidence="8 9">
        <text>sn-glycerol 1-phosphate + (2E,6E,10E)-geranylgeranyl diphosphate = sn-3-O-(geranylgeranyl)glycerol 1-phosphate + diphosphate</text>
        <dbReference type="Rhea" id="RHEA:23404"/>
        <dbReference type="ChEBI" id="CHEBI:33019"/>
        <dbReference type="ChEBI" id="CHEBI:57677"/>
        <dbReference type="ChEBI" id="CHEBI:57685"/>
        <dbReference type="ChEBI" id="CHEBI:58756"/>
        <dbReference type="EC" id="2.5.1.41"/>
    </reaction>
</comment>
<feature type="binding site" evidence="9">
    <location>
        <begin position="176"/>
        <end position="182"/>
    </location>
    <ligand>
        <name>sn-glycerol 1-phosphate</name>
        <dbReference type="ChEBI" id="CHEBI:57685"/>
    </ligand>
</feature>
<dbReference type="HAMAP" id="MF_00112">
    <property type="entry name" value="GGGP_HepGP_synthase"/>
    <property type="match status" value="1"/>
</dbReference>
<dbReference type="EMBL" id="JAUEPH010000003">
    <property type="protein sequence ID" value="MDN3204200.1"/>
    <property type="molecule type" value="Genomic_DNA"/>
</dbReference>
<keyword evidence="6 9" id="KW-0594">Phospholipid biosynthesis</keyword>
<keyword evidence="3 9" id="KW-0479">Metal-binding</keyword>
<evidence type="ECO:0000313" key="10">
    <source>
        <dbReference type="EMBL" id="MDN3204200.1"/>
    </source>
</evidence>
<dbReference type="InterPro" id="IPR008205">
    <property type="entry name" value="GGGP_HepGP_synthase"/>
</dbReference>
<dbReference type="NCBIfam" id="TIGR01768">
    <property type="entry name" value="GGGP-family"/>
    <property type="match status" value="1"/>
</dbReference>
<comment type="cofactor">
    <cofactor evidence="9">
        <name>Mg(2+)</name>
        <dbReference type="ChEBI" id="CHEBI:18420"/>
    </cofactor>
</comment>
<evidence type="ECO:0000256" key="1">
    <source>
        <dbReference type="ARBA" id="ARBA00022516"/>
    </source>
</evidence>
<accession>A0ABT7YCE6</accession>
<feature type="binding site" evidence="9">
    <location>
        <begin position="207"/>
        <end position="208"/>
    </location>
    <ligand>
        <name>sn-glycerol 1-phosphate</name>
        <dbReference type="ChEBI" id="CHEBI:57685"/>
    </ligand>
</feature>
<dbReference type="Pfam" id="PF01884">
    <property type="entry name" value="PcrB"/>
    <property type="match status" value="1"/>
</dbReference>
<keyword evidence="11" id="KW-1185">Reference proteome</keyword>
<protein>
    <recommendedName>
        <fullName evidence="9">Geranylgeranylglyceryl phosphate synthase</fullName>
        <shortName evidence="9">GGGP synthase</shortName>
        <shortName evidence="9">GGGPS</shortName>
        <ecNumber evidence="9">2.5.1.41</ecNumber>
    </recommendedName>
    <alternativeName>
        <fullName evidence="9">(S)-3-O-geranylgeranylglyceryl phosphate synthase</fullName>
    </alternativeName>
    <alternativeName>
        <fullName evidence="9">Phosphoglycerol geranylgeranyltransferase</fullName>
    </alternativeName>
</protein>
<sequence length="256" mass="27416">MARIKGKIFELFQDLHLSGRKAIAWLIDPDKVGVDEIKRLGISRSQVDFIFVGGSQMQVDFFDEVVSAIKAEAGKIPVILFPGSHAQLSQSADGILFLSLLSGRNPRFLIEEQVKSSRQVEAMDLEVLATAYLLVNDGQLGSVHYASDTLPILNSNVELAVETALAGKYLGMKLTYLDAGSGSPSPVNPAVISEIKSAVNGPLIVGGGLDTIEKCKVALDSGADLLVLGNAIEKDPSLLAEVLDQIQIRNFSLNVN</sequence>
<comment type="caution">
    <text evidence="10">The sequence shown here is derived from an EMBL/GenBank/DDBJ whole genome shotgun (WGS) entry which is preliminary data.</text>
</comment>
<name>A0ABT7YCE6_9BACT</name>
<dbReference type="Proteomes" id="UP001171916">
    <property type="component" value="Unassembled WGS sequence"/>
</dbReference>
<feature type="binding site" evidence="9">
    <location>
        <position position="55"/>
    </location>
    <ligand>
        <name>Mg(2+)</name>
        <dbReference type="ChEBI" id="CHEBI:18420"/>
    </ligand>
</feature>
<dbReference type="InterPro" id="IPR038597">
    <property type="entry name" value="GGGP/HepGP_synthase_sf"/>
</dbReference>
<keyword evidence="2 9" id="KW-0808">Transferase</keyword>
<keyword evidence="1 9" id="KW-0444">Lipid biosynthesis</keyword>
<evidence type="ECO:0000256" key="8">
    <source>
        <dbReference type="ARBA" id="ARBA00047288"/>
    </source>
</evidence>
<organism evidence="10 11">
    <name type="scientific">Algoriphagus sediminis</name>
    <dbReference type="NCBI Taxonomy" id="3057113"/>
    <lineage>
        <taxon>Bacteria</taxon>
        <taxon>Pseudomonadati</taxon>
        <taxon>Bacteroidota</taxon>
        <taxon>Cytophagia</taxon>
        <taxon>Cytophagales</taxon>
        <taxon>Cyclobacteriaceae</taxon>
        <taxon>Algoriphagus</taxon>
    </lineage>
</organism>
<dbReference type="RefSeq" id="WP_289999751.1">
    <property type="nucleotide sequence ID" value="NZ_JAUEPH010000003.1"/>
</dbReference>
<keyword evidence="5 9" id="KW-0443">Lipid metabolism</keyword>
<reference evidence="10" key="1">
    <citation type="submission" date="2023-06" db="EMBL/GenBank/DDBJ databases">
        <title>Robiginitalea aurantiacus sp. nov. and Algoriphagus sediminis sp. nov., isolated from coastal sediment.</title>
        <authorList>
            <person name="Zhou Z.Y."/>
            <person name="An J."/>
            <person name="Jia Y.W."/>
            <person name="Du Z.J."/>
        </authorList>
    </citation>
    <scope>NUCLEOTIDE SEQUENCE</scope>
    <source>
        <strain evidence="10">C2-7</strain>
    </source>
</reference>
<keyword evidence="4 9" id="KW-0460">Magnesium</keyword>
<comment type="similarity">
    <text evidence="9">Belongs to the GGGP/HepGP synthase family. Group II subfamily.</text>
</comment>
<keyword evidence="7 9" id="KW-1208">Phospholipid metabolism</keyword>
<evidence type="ECO:0000256" key="5">
    <source>
        <dbReference type="ARBA" id="ARBA00023098"/>
    </source>
</evidence>
<comment type="caution">
    <text evidence="9">Lacks conserved residue(s) required for the propagation of feature annotation.</text>
</comment>
<evidence type="ECO:0000256" key="9">
    <source>
        <dbReference type="HAMAP-Rule" id="MF_00112"/>
    </source>
</evidence>
<dbReference type="NCBIfam" id="TIGR01769">
    <property type="entry name" value="GGGP"/>
    <property type="match status" value="1"/>
</dbReference>
<comment type="function">
    <text evidence="9">Prenyltransferase that catalyzes the transfer of the geranylgeranyl moiety of geranylgeranyl diphosphate (GGPP) to the C3 hydroxyl of sn-glycerol-1-phosphate (G1P).</text>
</comment>
<evidence type="ECO:0000256" key="3">
    <source>
        <dbReference type="ARBA" id="ARBA00022723"/>
    </source>
</evidence>
<dbReference type="GO" id="GO:0047294">
    <property type="term" value="F:phosphoglycerol geranylgeranyltransferase activity"/>
    <property type="evidence" value="ECO:0007669"/>
    <property type="project" value="UniProtKB-EC"/>
</dbReference>
<evidence type="ECO:0000313" key="11">
    <source>
        <dbReference type="Proteomes" id="UP001171916"/>
    </source>
</evidence>